<gene>
    <name evidence="1" type="ORF">CDAR_204091</name>
</gene>
<accession>A0AAV4QNL9</accession>
<keyword evidence="2" id="KW-1185">Reference proteome</keyword>
<sequence length="110" mass="12323">MFLIIVPCIAPSSTVRREAATASCVEGQLDVVLGGITQEFALSMRSHPWRKPGELSVPEAMSDTHGLVIHCDFWTLTPRKPHAAPSEWQKTPHKILKLIHIDSSRQLFLR</sequence>
<reference evidence="1 2" key="1">
    <citation type="submission" date="2021-06" db="EMBL/GenBank/DDBJ databases">
        <title>Caerostris darwini draft genome.</title>
        <authorList>
            <person name="Kono N."/>
            <person name="Arakawa K."/>
        </authorList>
    </citation>
    <scope>NUCLEOTIDE SEQUENCE [LARGE SCALE GENOMIC DNA]</scope>
</reference>
<comment type="caution">
    <text evidence="1">The sequence shown here is derived from an EMBL/GenBank/DDBJ whole genome shotgun (WGS) entry which is preliminary data.</text>
</comment>
<protein>
    <submittedName>
        <fullName evidence="1">Uncharacterized protein</fullName>
    </submittedName>
</protein>
<evidence type="ECO:0000313" key="2">
    <source>
        <dbReference type="Proteomes" id="UP001054837"/>
    </source>
</evidence>
<dbReference type="Proteomes" id="UP001054837">
    <property type="component" value="Unassembled WGS sequence"/>
</dbReference>
<dbReference type="AlphaFoldDB" id="A0AAV4QNL9"/>
<evidence type="ECO:0000313" key="1">
    <source>
        <dbReference type="EMBL" id="GIY09797.1"/>
    </source>
</evidence>
<proteinExistence type="predicted"/>
<organism evidence="1 2">
    <name type="scientific">Caerostris darwini</name>
    <dbReference type="NCBI Taxonomy" id="1538125"/>
    <lineage>
        <taxon>Eukaryota</taxon>
        <taxon>Metazoa</taxon>
        <taxon>Ecdysozoa</taxon>
        <taxon>Arthropoda</taxon>
        <taxon>Chelicerata</taxon>
        <taxon>Arachnida</taxon>
        <taxon>Araneae</taxon>
        <taxon>Araneomorphae</taxon>
        <taxon>Entelegynae</taxon>
        <taxon>Araneoidea</taxon>
        <taxon>Araneidae</taxon>
        <taxon>Caerostris</taxon>
    </lineage>
</organism>
<dbReference type="EMBL" id="BPLQ01004681">
    <property type="protein sequence ID" value="GIY09797.1"/>
    <property type="molecule type" value="Genomic_DNA"/>
</dbReference>
<name>A0AAV4QNL9_9ARAC</name>